<sequence>MVVALGTGTKCLGGSKRSALGDVINDSHAEVVARRALLAWLYDEAALALQVRQE</sequence>
<evidence type="ECO:0000256" key="2">
    <source>
        <dbReference type="ARBA" id="ARBA00022723"/>
    </source>
</evidence>
<evidence type="ECO:0000256" key="6">
    <source>
        <dbReference type="ARBA" id="ARBA00037784"/>
    </source>
</evidence>
<keyword evidence="3" id="KW-0378">Hydrolase</keyword>
<dbReference type="OrthoDB" id="10268011at2759"/>
<evidence type="ECO:0000256" key="11">
    <source>
        <dbReference type="ARBA" id="ARBA00047635"/>
    </source>
</evidence>
<dbReference type="KEGG" id="vcn:VOLCADRAFT_70123"/>
<dbReference type="Pfam" id="PF02137">
    <property type="entry name" value="A_deamin"/>
    <property type="match status" value="1"/>
</dbReference>
<evidence type="ECO:0000259" key="12">
    <source>
        <dbReference type="PROSITE" id="PS50141"/>
    </source>
</evidence>
<dbReference type="RefSeq" id="XP_002958959.1">
    <property type="nucleotide sequence ID" value="XM_002958913.1"/>
</dbReference>
<keyword evidence="1" id="KW-0819">tRNA processing</keyword>
<evidence type="ECO:0000256" key="5">
    <source>
        <dbReference type="ARBA" id="ARBA00037026"/>
    </source>
</evidence>
<dbReference type="GO" id="GO:0008033">
    <property type="term" value="P:tRNA processing"/>
    <property type="evidence" value="ECO:0007669"/>
    <property type="project" value="UniProtKB-KW"/>
</dbReference>
<feature type="non-terminal residue" evidence="13">
    <location>
        <position position="54"/>
    </location>
</feature>
<dbReference type="EMBL" id="GL378432">
    <property type="protein sequence ID" value="EFJ39994.1"/>
    <property type="molecule type" value="Genomic_DNA"/>
</dbReference>
<dbReference type="PROSITE" id="PS50141">
    <property type="entry name" value="A_DEAMIN_EDITASE"/>
    <property type="match status" value="1"/>
</dbReference>
<feature type="domain" description="A to I editase" evidence="12">
    <location>
        <begin position="4"/>
        <end position="44"/>
    </location>
</feature>
<evidence type="ECO:0000313" key="13">
    <source>
        <dbReference type="EMBL" id="EFJ39994.1"/>
    </source>
</evidence>
<reference evidence="13 14" key="1">
    <citation type="journal article" date="2010" name="Science">
        <title>Genomic analysis of organismal complexity in the multicellular green alga Volvox carteri.</title>
        <authorList>
            <person name="Prochnik S.E."/>
            <person name="Umen J."/>
            <person name="Nedelcu A.M."/>
            <person name="Hallmann A."/>
            <person name="Miller S.M."/>
            <person name="Nishii I."/>
            <person name="Ferris P."/>
            <person name="Kuo A."/>
            <person name="Mitros T."/>
            <person name="Fritz-Laylin L.K."/>
            <person name="Hellsten U."/>
            <person name="Chapman J."/>
            <person name="Simakov O."/>
            <person name="Rensing S.A."/>
            <person name="Terry A."/>
            <person name="Pangilinan J."/>
            <person name="Kapitonov V."/>
            <person name="Jurka J."/>
            <person name="Salamov A."/>
            <person name="Shapiro H."/>
            <person name="Schmutz J."/>
            <person name="Grimwood J."/>
            <person name="Lindquist E."/>
            <person name="Lucas S."/>
            <person name="Grigoriev I.V."/>
            <person name="Schmitt R."/>
            <person name="Kirk D."/>
            <person name="Rokhsar D.S."/>
        </authorList>
    </citation>
    <scope>NUCLEOTIDE SEQUENCE [LARGE SCALE GENOMIC DNA]</scope>
    <source>
        <strain evidence="14">f. Nagariensis / Eve</strain>
    </source>
</reference>
<dbReference type="GO" id="GO:0043829">
    <property type="term" value="F:tRNA-specific adenosine-37 deaminase activity"/>
    <property type="evidence" value="ECO:0007669"/>
    <property type="project" value="UniProtKB-EC"/>
</dbReference>
<dbReference type="GO" id="GO:0046872">
    <property type="term" value="F:metal ion binding"/>
    <property type="evidence" value="ECO:0007669"/>
    <property type="project" value="UniProtKB-KW"/>
</dbReference>
<comment type="catalytic activity">
    <reaction evidence="11">
        <text>adenosine(37) in tRNA(Ala) + H2O + H(+) = inosine(37) in tRNA(Ala) + NH4(+)</text>
        <dbReference type="Rhea" id="RHEA:50968"/>
        <dbReference type="Rhea" id="RHEA-COMP:12855"/>
        <dbReference type="Rhea" id="RHEA-COMP:12856"/>
        <dbReference type="ChEBI" id="CHEBI:15377"/>
        <dbReference type="ChEBI" id="CHEBI:15378"/>
        <dbReference type="ChEBI" id="CHEBI:28938"/>
        <dbReference type="ChEBI" id="CHEBI:74411"/>
        <dbReference type="ChEBI" id="CHEBI:82852"/>
        <dbReference type="EC" id="3.5.4.34"/>
    </reaction>
</comment>
<comment type="function">
    <text evidence="6">Specifically deaminates adenosine-37 to inosine in tRNA-Ala.</text>
</comment>
<evidence type="ECO:0000256" key="3">
    <source>
        <dbReference type="ARBA" id="ARBA00022801"/>
    </source>
</evidence>
<dbReference type="eggNOG" id="KOG2777">
    <property type="taxonomic scope" value="Eukaryota"/>
</dbReference>
<dbReference type="EC" id="3.5.4.34" evidence="8"/>
<keyword evidence="4" id="KW-0862">Zinc</keyword>
<protein>
    <recommendedName>
        <fullName evidence="9">tRNA-specific adenosine deaminase 1</fullName>
        <ecNumber evidence="8">3.5.4.34</ecNumber>
    </recommendedName>
    <alternativeName>
        <fullName evidence="10">tRNA-specific adenosine-37 deaminase</fullName>
    </alternativeName>
</protein>
<accession>D8UJX1</accession>
<organism evidence="14">
    <name type="scientific">Volvox carteri f. nagariensis</name>
    <dbReference type="NCBI Taxonomy" id="3068"/>
    <lineage>
        <taxon>Eukaryota</taxon>
        <taxon>Viridiplantae</taxon>
        <taxon>Chlorophyta</taxon>
        <taxon>core chlorophytes</taxon>
        <taxon>Chlorophyceae</taxon>
        <taxon>CS clade</taxon>
        <taxon>Chlamydomonadales</taxon>
        <taxon>Volvocaceae</taxon>
        <taxon>Volvox</taxon>
    </lineage>
</organism>
<dbReference type="GO" id="GO:0003723">
    <property type="term" value="F:RNA binding"/>
    <property type="evidence" value="ECO:0007669"/>
    <property type="project" value="InterPro"/>
</dbReference>
<evidence type="ECO:0000256" key="7">
    <source>
        <dbReference type="ARBA" id="ARBA00038326"/>
    </source>
</evidence>
<dbReference type="STRING" id="3068.D8UJX1"/>
<dbReference type="InterPro" id="IPR002466">
    <property type="entry name" value="A_deamin"/>
</dbReference>
<dbReference type="PANTHER" id="PTHR46516:SF1">
    <property type="entry name" value="TRNA-SPECIFIC ADENOSINE DEAMINASE 1"/>
    <property type="match status" value="1"/>
</dbReference>
<evidence type="ECO:0000313" key="14">
    <source>
        <dbReference type="Proteomes" id="UP000001058"/>
    </source>
</evidence>
<proteinExistence type="inferred from homology"/>
<dbReference type="GeneID" id="9625628"/>
<evidence type="ECO:0000256" key="4">
    <source>
        <dbReference type="ARBA" id="ARBA00022833"/>
    </source>
</evidence>
<keyword evidence="2" id="KW-0479">Metal-binding</keyword>
<evidence type="ECO:0000256" key="10">
    <source>
        <dbReference type="ARBA" id="ARBA00041760"/>
    </source>
</evidence>
<name>D8UJX1_VOLCA</name>
<dbReference type="InParanoid" id="D8UJX1"/>
<gene>
    <name evidence="13" type="ORF">VOLCADRAFT_70123</name>
</gene>
<dbReference type="Proteomes" id="UP000001058">
    <property type="component" value="Unassembled WGS sequence"/>
</dbReference>
<dbReference type="PANTHER" id="PTHR46516">
    <property type="entry name" value="TRNA-SPECIFIC ADENOSINE DEAMINASE 1"/>
    <property type="match status" value="1"/>
</dbReference>
<keyword evidence="14" id="KW-1185">Reference proteome</keyword>
<dbReference type="AlphaFoldDB" id="D8UJX1"/>
<evidence type="ECO:0000256" key="9">
    <source>
        <dbReference type="ARBA" id="ARBA00040502"/>
    </source>
</evidence>
<comment type="similarity">
    <text evidence="7">Belongs to the ADAT1 family.</text>
</comment>
<evidence type="ECO:0000256" key="1">
    <source>
        <dbReference type="ARBA" id="ARBA00022694"/>
    </source>
</evidence>
<evidence type="ECO:0000256" key="8">
    <source>
        <dbReference type="ARBA" id="ARBA00038940"/>
    </source>
</evidence>
<comment type="cofactor">
    <cofactor evidence="5">
        <name>1D-myo-inositol hexakisphosphate</name>
        <dbReference type="ChEBI" id="CHEBI:58130"/>
    </cofactor>
</comment>